<feature type="signal peptide" evidence="1">
    <location>
        <begin position="1"/>
        <end position="25"/>
    </location>
</feature>
<protein>
    <submittedName>
        <fullName evidence="3">DUF1311 domain-containing protein</fullName>
    </submittedName>
</protein>
<dbReference type="RefSeq" id="WP_086060770.1">
    <property type="nucleotide sequence ID" value="NZ_JAGKLK010000004.1"/>
</dbReference>
<proteinExistence type="predicted"/>
<organism evidence="3 4">
    <name type="scientific">Alcaligenes faecalis</name>
    <dbReference type="NCBI Taxonomy" id="511"/>
    <lineage>
        <taxon>Bacteria</taxon>
        <taxon>Pseudomonadati</taxon>
        <taxon>Pseudomonadota</taxon>
        <taxon>Betaproteobacteria</taxon>
        <taxon>Burkholderiales</taxon>
        <taxon>Alcaligenaceae</taxon>
        <taxon>Alcaligenes</taxon>
    </lineage>
</organism>
<reference evidence="3 4" key="2">
    <citation type="submission" date="2018-05" db="EMBL/GenBank/DDBJ databases">
        <authorList>
            <person name="Lanie J.A."/>
            <person name="Ng W.-L."/>
            <person name="Kazmierczak K.M."/>
            <person name="Andrzejewski T.M."/>
            <person name="Davidsen T.M."/>
            <person name="Wayne K.J."/>
            <person name="Tettelin H."/>
            <person name="Glass J.I."/>
            <person name="Rusch D."/>
            <person name="Podicherti R."/>
            <person name="Tsui H.-C.T."/>
            <person name="Winkler M.E."/>
        </authorList>
    </citation>
    <scope>NUCLEOTIDE SEQUENCE [LARGE SCALE GENOMIC DNA]</scope>
    <source>
        <strain evidence="3 4">YBY</strain>
    </source>
</reference>
<evidence type="ECO:0000256" key="1">
    <source>
        <dbReference type="SAM" id="SignalP"/>
    </source>
</evidence>
<feature type="domain" description="Lysozyme inhibitor LprI-like N-terminal" evidence="2">
    <location>
        <begin position="30"/>
        <end position="118"/>
    </location>
</feature>
<evidence type="ECO:0000313" key="4">
    <source>
        <dbReference type="Proteomes" id="UP000245216"/>
    </source>
</evidence>
<name>A0A2U2BGI1_ALCFA</name>
<dbReference type="PANTHER" id="PTHR39176:SF1">
    <property type="entry name" value="PERIPLASMIC PROTEIN"/>
    <property type="match status" value="1"/>
</dbReference>
<dbReference type="STRING" id="511.UZ73_15920"/>
<feature type="chain" id="PRO_5015649867" evidence="1">
    <location>
        <begin position="26"/>
        <end position="139"/>
    </location>
</feature>
<sequence>MKKALNTGLIALGLSLMASASSVQAADCGSMTNQNAMNQCFSNEYKNSDAELNKLYKEIGNRLKDDADTLKALRNAQRAWVSFRDAECDFAAINTQGGSIHSMLITTCRNELTQARIKNFNTYLSCEEGDMSCPVPPAM</sequence>
<reference evidence="3 4" key="1">
    <citation type="submission" date="2018-05" db="EMBL/GenBank/DDBJ databases">
        <title>Genome Sequence of an Efficient Indole-Degrading Bacterium, Alcaligenes sp.YBY.</title>
        <authorList>
            <person name="Yang B."/>
        </authorList>
    </citation>
    <scope>NUCLEOTIDE SEQUENCE [LARGE SCALE GENOMIC DNA]</scope>
    <source>
        <strain evidence="3 4">YBY</strain>
    </source>
</reference>
<dbReference type="Proteomes" id="UP000245216">
    <property type="component" value="Unassembled WGS sequence"/>
</dbReference>
<dbReference type="EMBL" id="QEXO01000004">
    <property type="protein sequence ID" value="PWE13110.1"/>
    <property type="molecule type" value="Genomic_DNA"/>
</dbReference>
<accession>A0A2U2BGI1</accession>
<dbReference type="Gene3D" id="1.20.1270.180">
    <property type="match status" value="1"/>
</dbReference>
<dbReference type="InterPro" id="IPR009739">
    <property type="entry name" value="LprI-like_N"/>
</dbReference>
<evidence type="ECO:0000313" key="3">
    <source>
        <dbReference type="EMBL" id="PWE13110.1"/>
    </source>
</evidence>
<dbReference type="AlphaFoldDB" id="A0A2U2BGI1"/>
<evidence type="ECO:0000259" key="2">
    <source>
        <dbReference type="Pfam" id="PF07007"/>
    </source>
</evidence>
<dbReference type="Pfam" id="PF07007">
    <property type="entry name" value="LprI"/>
    <property type="match status" value="1"/>
</dbReference>
<dbReference type="PANTHER" id="PTHR39176">
    <property type="entry name" value="PERIPLASMIC PROTEIN-RELATED"/>
    <property type="match status" value="1"/>
</dbReference>
<gene>
    <name evidence="3" type="ORF">DF183_14860</name>
</gene>
<comment type="caution">
    <text evidence="3">The sequence shown here is derived from an EMBL/GenBank/DDBJ whole genome shotgun (WGS) entry which is preliminary data.</text>
</comment>
<keyword evidence="1" id="KW-0732">Signal</keyword>